<dbReference type="PATRIC" id="fig|1000588.3.peg.676"/>
<evidence type="ECO:0000313" key="1">
    <source>
        <dbReference type="EMBL" id="EGU67767.1"/>
    </source>
</evidence>
<accession>F9LW97</accession>
<dbReference type="AlphaFoldDB" id="F9LW97"/>
<evidence type="ECO:0000313" key="2">
    <source>
        <dbReference type="Proteomes" id="UP000003858"/>
    </source>
</evidence>
<sequence length="100" mass="11564">MDLFNYIFDFVSGADDGFREIEKEIERLFVRQILAPAKKYEINQIKQEAKKNTRLTINSIQGSLSAVNNKIDVSMKGEFASKVIETIDSKKKEYEKVLEE</sequence>
<gene>
    <name evidence="1" type="ORF">HMPREF9965_1677</name>
</gene>
<reference evidence="1 2" key="1">
    <citation type="submission" date="2011-05" db="EMBL/GenBank/DDBJ databases">
        <authorList>
            <person name="Durkin A.S."/>
            <person name="Radune D."/>
            <person name="Hostetler J."/>
            <person name="Torralba M."/>
            <person name="Gillis M."/>
            <person name="Methe B."/>
            <person name="Sutton G."/>
            <person name="Nelson K.E."/>
        </authorList>
    </citation>
    <scope>NUCLEOTIDE SEQUENCE [LARGE SCALE GENOMIC DNA]</scope>
    <source>
        <strain evidence="1 2">SK95</strain>
    </source>
</reference>
<protein>
    <submittedName>
        <fullName evidence="1">Conserved domain protein</fullName>
    </submittedName>
</protein>
<dbReference type="OrthoDB" id="2223151at2"/>
<name>F9LW97_STROR</name>
<proteinExistence type="predicted"/>
<dbReference type="EMBL" id="AFUB01000023">
    <property type="protein sequence ID" value="EGU67767.1"/>
    <property type="molecule type" value="Genomic_DNA"/>
</dbReference>
<organism evidence="1 2">
    <name type="scientific">Streptococcus mitis bv. 2 str. SK95</name>
    <dbReference type="NCBI Taxonomy" id="1000588"/>
    <lineage>
        <taxon>Bacteria</taxon>
        <taxon>Bacillati</taxon>
        <taxon>Bacillota</taxon>
        <taxon>Bacilli</taxon>
        <taxon>Lactobacillales</taxon>
        <taxon>Streptococcaceae</taxon>
        <taxon>Streptococcus</taxon>
    </lineage>
</organism>
<dbReference type="Proteomes" id="UP000003858">
    <property type="component" value="Unassembled WGS sequence"/>
</dbReference>
<comment type="caution">
    <text evidence="1">The sequence shown here is derived from an EMBL/GenBank/DDBJ whole genome shotgun (WGS) entry which is preliminary data.</text>
</comment>
<dbReference type="RefSeq" id="WP_000362940.1">
    <property type="nucleotide sequence ID" value="NZ_AFUB01000023.1"/>
</dbReference>